<accession>A0A917YMN2</accession>
<gene>
    <name evidence="1" type="ORF">GCM10010991_36830</name>
</gene>
<keyword evidence="2" id="KW-1185">Reference proteome</keyword>
<name>A0A917YMN2_9RHOB</name>
<evidence type="ECO:0000313" key="2">
    <source>
        <dbReference type="Proteomes" id="UP000598196"/>
    </source>
</evidence>
<evidence type="ECO:0000313" key="1">
    <source>
        <dbReference type="EMBL" id="GGO38867.1"/>
    </source>
</evidence>
<proteinExistence type="predicted"/>
<dbReference type="Proteomes" id="UP000598196">
    <property type="component" value="Unassembled WGS sequence"/>
</dbReference>
<organism evidence="1 2">
    <name type="scientific">Gemmobacter aquaticus</name>
    <dbReference type="NCBI Taxonomy" id="490185"/>
    <lineage>
        <taxon>Bacteria</taxon>
        <taxon>Pseudomonadati</taxon>
        <taxon>Pseudomonadota</taxon>
        <taxon>Alphaproteobacteria</taxon>
        <taxon>Rhodobacterales</taxon>
        <taxon>Paracoccaceae</taxon>
        <taxon>Gemmobacter</taxon>
    </lineage>
</organism>
<dbReference type="EMBL" id="BMLP01000014">
    <property type="protein sequence ID" value="GGO38867.1"/>
    <property type="molecule type" value="Genomic_DNA"/>
</dbReference>
<reference evidence="1 2" key="1">
    <citation type="journal article" date="2014" name="Int. J. Syst. Evol. Microbiol.">
        <title>Complete genome sequence of Corynebacterium casei LMG S-19264T (=DSM 44701T), isolated from a smear-ripened cheese.</title>
        <authorList>
            <consortium name="US DOE Joint Genome Institute (JGI-PGF)"/>
            <person name="Walter F."/>
            <person name="Albersmeier A."/>
            <person name="Kalinowski J."/>
            <person name="Ruckert C."/>
        </authorList>
    </citation>
    <scope>NUCLEOTIDE SEQUENCE [LARGE SCALE GENOMIC DNA]</scope>
    <source>
        <strain evidence="1 2">CGMCC 1.7029</strain>
    </source>
</reference>
<dbReference type="AlphaFoldDB" id="A0A917YMN2"/>
<protein>
    <submittedName>
        <fullName evidence="1">Uncharacterized protein</fullName>
    </submittedName>
</protein>
<sequence>MMTNIADMTAVEIETRVRDLGTLPQAPLVMPKQVLEAAEPLSIRRGLRAILAALHLGSASRQEM</sequence>
<comment type="caution">
    <text evidence="1">The sequence shown here is derived from an EMBL/GenBank/DDBJ whole genome shotgun (WGS) entry which is preliminary data.</text>
</comment>